<organism evidence="1">
    <name type="scientific">marine sediment metagenome</name>
    <dbReference type="NCBI Taxonomy" id="412755"/>
    <lineage>
        <taxon>unclassified sequences</taxon>
        <taxon>metagenomes</taxon>
        <taxon>ecological metagenomes</taxon>
    </lineage>
</organism>
<accession>X1N317</accession>
<evidence type="ECO:0000313" key="1">
    <source>
        <dbReference type="EMBL" id="GAI12974.1"/>
    </source>
</evidence>
<protein>
    <submittedName>
        <fullName evidence="1">Uncharacterized protein</fullName>
    </submittedName>
</protein>
<feature type="non-terminal residue" evidence="1">
    <location>
        <position position="1"/>
    </location>
</feature>
<reference evidence="1" key="1">
    <citation type="journal article" date="2014" name="Front. Microbiol.">
        <title>High frequency of phylogenetically diverse reductive dehalogenase-homologous genes in deep subseafloor sedimentary metagenomes.</title>
        <authorList>
            <person name="Kawai M."/>
            <person name="Futagami T."/>
            <person name="Toyoda A."/>
            <person name="Takaki Y."/>
            <person name="Nishi S."/>
            <person name="Hori S."/>
            <person name="Arai W."/>
            <person name="Tsubouchi T."/>
            <person name="Morono Y."/>
            <person name="Uchiyama I."/>
            <person name="Ito T."/>
            <person name="Fujiyama A."/>
            <person name="Inagaki F."/>
            <person name="Takami H."/>
        </authorList>
    </citation>
    <scope>NUCLEOTIDE SEQUENCE</scope>
    <source>
        <strain evidence="1">Expedition CK06-06</strain>
    </source>
</reference>
<comment type="caution">
    <text evidence="1">The sequence shown here is derived from an EMBL/GenBank/DDBJ whole genome shotgun (WGS) entry which is preliminary data.</text>
</comment>
<sequence length="90" mass="10805">VDAREIDFKDDKGVKIKKWKYTFLQKDGKLKIGYDENGIYKDDVKTITKWDDKEAKNYYFELSEFQGETREKLFVGRMDKTEVEKEEPKP</sequence>
<gene>
    <name evidence="1" type="ORF">S06H3_20289</name>
</gene>
<dbReference type="AlphaFoldDB" id="X1N317"/>
<name>X1N317_9ZZZZ</name>
<dbReference type="EMBL" id="BARV01010492">
    <property type="protein sequence ID" value="GAI12974.1"/>
    <property type="molecule type" value="Genomic_DNA"/>
</dbReference>
<proteinExistence type="predicted"/>